<sequence>MREAVSAPRAPRFGLLLGLLALLAFVVREHYVLTAIVDHPVRGDIREYVFYAWNVVEHHVFGSTPPPGVPVPDDYRMPGYPWLIALGMRLFPQDPSWITLGGWYPFVLQVQVLLGTLTVVLTTLLARQWLSATWSIAAGLLLALWPHHVAATNTLLSEVLFGFCMMAALYAFARGWRSRRAAWFVLTGIAFGYAYLVNPLVLLFPPCLALLMFVRGARVPAAVLLGVFLLPVVAMGVRNAQIEGAGRGTDRALLNFVQGSWPDYHQAANLLRLGDPTAVAITHEIDAEHATLRRDASAGLTRMGERMAADPAMYLKWYATKPWMLWGWRIRIGATDIAYHDVRRSPFDRPGALRTLLVTYRTLNPLLTTLALIAALTLTLAALRRDANLPVVATGALALYVTLVHVVLQAEPRYAIAYRGLEAVLVMTALSCITDLARRRRSSDAINSTGHKVA</sequence>
<feature type="transmembrane region" description="Helical" evidence="8">
    <location>
        <begin position="103"/>
        <end position="122"/>
    </location>
</feature>
<evidence type="ECO:0000256" key="6">
    <source>
        <dbReference type="ARBA" id="ARBA00022989"/>
    </source>
</evidence>
<feature type="transmembrane region" description="Helical" evidence="8">
    <location>
        <begin position="219"/>
        <end position="237"/>
    </location>
</feature>
<evidence type="ECO:0000256" key="1">
    <source>
        <dbReference type="ARBA" id="ARBA00004651"/>
    </source>
</evidence>
<feature type="transmembrane region" description="Helical" evidence="8">
    <location>
        <begin position="184"/>
        <end position="213"/>
    </location>
</feature>
<comment type="caution">
    <text evidence="10">The sequence shown here is derived from an EMBL/GenBank/DDBJ whole genome shotgun (WGS) entry which is preliminary data.</text>
</comment>
<feature type="transmembrane region" description="Helical" evidence="8">
    <location>
        <begin position="129"/>
        <end position="148"/>
    </location>
</feature>
<dbReference type="Pfam" id="PF13231">
    <property type="entry name" value="PMT_2"/>
    <property type="match status" value="1"/>
</dbReference>
<accession>A0A7C9I4P9</accession>
<proteinExistence type="predicted"/>
<dbReference type="PANTHER" id="PTHR33908">
    <property type="entry name" value="MANNOSYLTRANSFERASE YKCB-RELATED"/>
    <property type="match status" value="1"/>
</dbReference>
<keyword evidence="7 8" id="KW-0472">Membrane</keyword>
<evidence type="ECO:0000256" key="7">
    <source>
        <dbReference type="ARBA" id="ARBA00023136"/>
    </source>
</evidence>
<dbReference type="PANTHER" id="PTHR33908:SF11">
    <property type="entry name" value="MEMBRANE PROTEIN"/>
    <property type="match status" value="1"/>
</dbReference>
<evidence type="ECO:0000256" key="3">
    <source>
        <dbReference type="ARBA" id="ARBA00022676"/>
    </source>
</evidence>
<name>A0A7C9I4P9_9GAMM</name>
<evidence type="ECO:0000313" key="11">
    <source>
        <dbReference type="Proteomes" id="UP000479692"/>
    </source>
</evidence>
<dbReference type="GO" id="GO:0009103">
    <property type="term" value="P:lipopolysaccharide biosynthetic process"/>
    <property type="evidence" value="ECO:0007669"/>
    <property type="project" value="UniProtKB-ARBA"/>
</dbReference>
<dbReference type="RefSeq" id="WP_156641059.1">
    <property type="nucleotide sequence ID" value="NZ_WOXT01000001.1"/>
</dbReference>
<keyword evidence="5 8" id="KW-0812">Transmembrane</keyword>
<keyword evidence="3" id="KW-0328">Glycosyltransferase</keyword>
<organism evidence="10 11">
    <name type="scientific">Noviluteimonas gilva</name>
    <dbReference type="NCBI Taxonomy" id="2682097"/>
    <lineage>
        <taxon>Bacteria</taxon>
        <taxon>Pseudomonadati</taxon>
        <taxon>Pseudomonadota</taxon>
        <taxon>Gammaproteobacteria</taxon>
        <taxon>Lysobacterales</taxon>
        <taxon>Lysobacteraceae</taxon>
        <taxon>Noviluteimonas</taxon>
    </lineage>
</organism>
<feature type="transmembrane region" description="Helical" evidence="8">
    <location>
        <begin position="389"/>
        <end position="408"/>
    </location>
</feature>
<dbReference type="GO" id="GO:0016763">
    <property type="term" value="F:pentosyltransferase activity"/>
    <property type="evidence" value="ECO:0007669"/>
    <property type="project" value="TreeGrafter"/>
</dbReference>
<dbReference type="GO" id="GO:0005886">
    <property type="term" value="C:plasma membrane"/>
    <property type="evidence" value="ECO:0007669"/>
    <property type="project" value="UniProtKB-SubCell"/>
</dbReference>
<protein>
    <recommendedName>
        <fullName evidence="9">Glycosyltransferase RgtA/B/C/D-like domain-containing protein</fullName>
    </recommendedName>
</protein>
<feature type="domain" description="Glycosyltransferase RgtA/B/C/D-like" evidence="9">
    <location>
        <begin position="78"/>
        <end position="233"/>
    </location>
</feature>
<keyword evidence="6 8" id="KW-1133">Transmembrane helix</keyword>
<feature type="transmembrane region" description="Helical" evidence="8">
    <location>
        <begin position="363"/>
        <end position="383"/>
    </location>
</feature>
<evidence type="ECO:0000256" key="8">
    <source>
        <dbReference type="SAM" id="Phobius"/>
    </source>
</evidence>
<feature type="transmembrane region" description="Helical" evidence="8">
    <location>
        <begin position="154"/>
        <end position="172"/>
    </location>
</feature>
<dbReference type="InterPro" id="IPR038731">
    <property type="entry name" value="RgtA/B/C-like"/>
</dbReference>
<dbReference type="AlphaFoldDB" id="A0A7C9I4P9"/>
<evidence type="ECO:0000313" key="10">
    <source>
        <dbReference type="EMBL" id="MUV13829.1"/>
    </source>
</evidence>
<evidence type="ECO:0000256" key="2">
    <source>
        <dbReference type="ARBA" id="ARBA00022475"/>
    </source>
</evidence>
<keyword evidence="11" id="KW-1185">Reference proteome</keyword>
<dbReference type="Proteomes" id="UP000479692">
    <property type="component" value="Unassembled WGS sequence"/>
</dbReference>
<evidence type="ECO:0000259" key="9">
    <source>
        <dbReference type="Pfam" id="PF13231"/>
    </source>
</evidence>
<evidence type="ECO:0000256" key="4">
    <source>
        <dbReference type="ARBA" id="ARBA00022679"/>
    </source>
</evidence>
<evidence type="ECO:0000256" key="5">
    <source>
        <dbReference type="ARBA" id="ARBA00022692"/>
    </source>
</evidence>
<reference evidence="10 11" key="1">
    <citation type="submission" date="2019-12" db="EMBL/GenBank/DDBJ databases">
        <authorList>
            <person name="Xu J."/>
        </authorList>
    </citation>
    <scope>NUCLEOTIDE SEQUENCE [LARGE SCALE GENOMIC DNA]</scope>
    <source>
        <strain evidence="10 11">HX-5-24</strain>
    </source>
</reference>
<keyword evidence="4" id="KW-0808">Transferase</keyword>
<dbReference type="InterPro" id="IPR050297">
    <property type="entry name" value="LipidA_mod_glycosyltrf_83"/>
</dbReference>
<dbReference type="EMBL" id="WOXT01000001">
    <property type="protein sequence ID" value="MUV13829.1"/>
    <property type="molecule type" value="Genomic_DNA"/>
</dbReference>
<keyword evidence="2" id="KW-1003">Cell membrane</keyword>
<gene>
    <name evidence="10" type="ORF">GN331_06350</name>
</gene>
<comment type="subcellular location">
    <subcellularLocation>
        <location evidence="1">Cell membrane</location>
        <topology evidence="1">Multi-pass membrane protein</topology>
    </subcellularLocation>
</comment>